<comment type="caution">
    <text evidence="1">The sequence shown here is derived from an EMBL/GenBank/DDBJ whole genome shotgun (WGS) entry which is preliminary data.</text>
</comment>
<reference evidence="1 2" key="1">
    <citation type="submission" date="2021-03" db="EMBL/GenBank/DDBJ databases">
        <title>Antimicrobial resistance genes in bacteria isolated from Japanese honey, and their potential for conferring macrolide and lincosamide resistance in the American foulbrood pathogen Paenibacillus larvae.</title>
        <authorList>
            <person name="Okamoto M."/>
            <person name="Kumagai M."/>
            <person name="Kanamori H."/>
            <person name="Takamatsu D."/>
        </authorList>
    </citation>
    <scope>NUCLEOTIDE SEQUENCE [LARGE SCALE GENOMIC DNA]</scope>
    <source>
        <strain evidence="1 2">J21TS3</strain>
    </source>
</reference>
<dbReference type="Proteomes" id="UP000680638">
    <property type="component" value="Unassembled WGS sequence"/>
</dbReference>
<accession>A0ABQ4M0P3</accession>
<protein>
    <submittedName>
        <fullName evidence="1">Uncharacterized protein</fullName>
    </submittedName>
</protein>
<sequence>MHIKYIKYVLYICSERNIGSVSGETAGAGFLNVQPEEQGRFFHLPTNSA</sequence>
<gene>
    <name evidence="1" type="ORF">J21TS3_38850</name>
</gene>
<name>A0ABQ4M0P3_9BACL</name>
<evidence type="ECO:0000313" key="1">
    <source>
        <dbReference type="EMBL" id="GIO69064.1"/>
    </source>
</evidence>
<keyword evidence="2" id="KW-1185">Reference proteome</keyword>
<dbReference type="EMBL" id="BORW01000025">
    <property type="protein sequence ID" value="GIO69064.1"/>
    <property type="molecule type" value="Genomic_DNA"/>
</dbReference>
<organism evidence="1 2">
    <name type="scientific">Paenibacillus cookii</name>
    <dbReference type="NCBI Taxonomy" id="157839"/>
    <lineage>
        <taxon>Bacteria</taxon>
        <taxon>Bacillati</taxon>
        <taxon>Bacillota</taxon>
        <taxon>Bacilli</taxon>
        <taxon>Bacillales</taxon>
        <taxon>Paenibacillaceae</taxon>
        <taxon>Paenibacillus</taxon>
    </lineage>
</organism>
<evidence type="ECO:0000313" key="2">
    <source>
        <dbReference type="Proteomes" id="UP000680638"/>
    </source>
</evidence>
<proteinExistence type="predicted"/>